<accession>A0AAJ0F0W2</accession>
<keyword evidence="3" id="KW-1185">Reference proteome</keyword>
<reference evidence="2" key="1">
    <citation type="submission" date="2021-06" db="EMBL/GenBank/DDBJ databases">
        <title>Comparative genomics, transcriptomics and evolutionary studies reveal genomic signatures of adaptation to plant cell wall in hemibiotrophic fungi.</title>
        <authorList>
            <consortium name="DOE Joint Genome Institute"/>
            <person name="Baroncelli R."/>
            <person name="Diaz J.F."/>
            <person name="Benocci T."/>
            <person name="Peng M."/>
            <person name="Battaglia E."/>
            <person name="Haridas S."/>
            <person name="Andreopoulos W."/>
            <person name="Labutti K."/>
            <person name="Pangilinan J."/>
            <person name="Floch G.L."/>
            <person name="Makela M.R."/>
            <person name="Henrissat B."/>
            <person name="Grigoriev I.V."/>
            <person name="Crouch J.A."/>
            <person name="De Vries R.P."/>
            <person name="Sukno S.A."/>
            <person name="Thon M.R."/>
        </authorList>
    </citation>
    <scope>NUCLEOTIDE SEQUENCE</scope>
    <source>
        <strain evidence="2">CBS 193.32</strain>
    </source>
</reference>
<dbReference type="GeneID" id="85451426"/>
<dbReference type="RefSeq" id="XP_060432613.1">
    <property type="nucleotide sequence ID" value="XM_060566900.1"/>
</dbReference>
<protein>
    <recommendedName>
        <fullName evidence="4">Cytochrome P450</fullName>
    </recommendedName>
</protein>
<dbReference type="Proteomes" id="UP001224890">
    <property type="component" value="Unassembled WGS sequence"/>
</dbReference>
<feature type="signal peptide" evidence="1">
    <location>
        <begin position="1"/>
        <end position="17"/>
    </location>
</feature>
<gene>
    <name evidence="2" type="ORF">BDP55DRAFT_33831</name>
</gene>
<organism evidence="2 3">
    <name type="scientific">Colletotrichum godetiae</name>
    <dbReference type="NCBI Taxonomy" id="1209918"/>
    <lineage>
        <taxon>Eukaryota</taxon>
        <taxon>Fungi</taxon>
        <taxon>Dikarya</taxon>
        <taxon>Ascomycota</taxon>
        <taxon>Pezizomycotina</taxon>
        <taxon>Sordariomycetes</taxon>
        <taxon>Hypocreomycetidae</taxon>
        <taxon>Glomerellales</taxon>
        <taxon>Glomerellaceae</taxon>
        <taxon>Colletotrichum</taxon>
        <taxon>Colletotrichum acutatum species complex</taxon>
    </lineage>
</organism>
<proteinExistence type="predicted"/>
<evidence type="ECO:0000256" key="1">
    <source>
        <dbReference type="SAM" id="SignalP"/>
    </source>
</evidence>
<evidence type="ECO:0008006" key="4">
    <source>
        <dbReference type="Google" id="ProtNLM"/>
    </source>
</evidence>
<feature type="chain" id="PRO_5042473260" description="Cytochrome P450" evidence="1">
    <location>
        <begin position="18"/>
        <end position="197"/>
    </location>
</feature>
<keyword evidence="1" id="KW-0732">Signal</keyword>
<comment type="caution">
    <text evidence="2">The sequence shown here is derived from an EMBL/GenBank/DDBJ whole genome shotgun (WGS) entry which is preliminary data.</text>
</comment>
<evidence type="ECO:0000313" key="2">
    <source>
        <dbReference type="EMBL" id="KAK1688918.1"/>
    </source>
</evidence>
<evidence type="ECO:0000313" key="3">
    <source>
        <dbReference type="Proteomes" id="UP001224890"/>
    </source>
</evidence>
<dbReference type="AlphaFoldDB" id="A0AAJ0F0W2"/>
<sequence>MQHIGSLLLAFATLTAAVPGLAPASVRSAKSSHVRRADTSSFQIYAYGTGIGGLALFTAGGDAYFGDYTQFNDSNAAPVIFTPEEDDTETWLGAPNTTAVTTAPTWSNLTFTIPTADSGVHNVAFLNSSDSTTGRKTSGFSFYGNFVLVEAEDGSFESWWYATATDIDGIYNLKWNETGDDTDDKIILNLRRTAPSN</sequence>
<dbReference type="EMBL" id="JAHMHR010000010">
    <property type="protein sequence ID" value="KAK1688918.1"/>
    <property type="molecule type" value="Genomic_DNA"/>
</dbReference>
<name>A0AAJ0F0W2_9PEZI</name>